<keyword evidence="4" id="KW-0227">DNA damage</keyword>
<dbReference type="GO" id="GO:0003677">
    <property type="term" value="F:DNA binding"/>
    <property type="evidence" value="ECO:0007669"/>
    <property type="project" value="UniProtKB-KW"/>
</dbReference>
<dbReference type="SMART" id="SM00320">
    <property type="entry name" value="WD40"/>
    <property type="match status" value="4"/>
</dbReference>
<evidence type="ECO:0000256" key="5">
    <source>
        <dbReference type="ARBA" id="ARBA00023125"/>
    </source>
</evidence>
<dbReference type="Proteomes" id="UP001454036">
    <property type="component" value="Unassembled WGS sequence"/>
</dbReference>
<sequence length="444" mass="49219">MPFGPQYKSDNKSKVKKQKTAEPVIYRRSLRLQGASSDVSASDGHEIPDKLRPKMDLDSLELAVQRLHREKLSREVESFSMSDAYTGNGSDRELIDLVRSFSRESGDVDKAEVADCDTKRRVSGAVKLDGWDLKPENVAQVVPGWIMDVKFFPTTEKTLVVAGNKSGNVGFWNVDAEEENGNHIYLYNLHTAPVSGLVIEPFSMSKIFTSSHDGFIRLMDIEREVFDSIYTSKYPVNSISGKPHDKDTIYFSEGHGVFDIWDLRAGSSSSTWKLHRSLIHTIDFNQENSNLMATSCSNGTACIWDLRKISTDKPVPLTTINHKNGVQSAYFSPSGRFLATTSIDLTVGISSGANYKDTCRIPHLNIGKGVSAFRGIWGWDDSYVYIGNMRGGIDVISASEKKIAGTFDSENMAAVPYRFDAHRYRVGMLVGATSVGQVYVCTSS</sequence>
<dbReference type="InterPro" id="IPR019775">
    <property type="entry name" value="WD40_repeat_CS"/>
</dbReference>
<dbReference type="InterPro" id="IPR015943">
    <property type="entry name" value="WD40/YVTN_repeat-like_dom_sf"/>
</dbReference>
<evidence type="ECO:0000313" key="8">
    <source>
        <dbReference type="Proteomes" id="UP001454036"/>
    </source>
</evidence>
<keyword evidence="3" id="KW-0677">Repeat</keyword>
<dbReference type="PANTHER" id="PTHR14773:SF0">
    <property type="entry name" value="WD REPEAT-CONTAINING PROTEIN 76"/>
    <property type="match status" value="1"/>
</dbReference>
<dbReference type="InterPro" id="IPR001680">
    <property type="entry name" value="WD40_rpt"/>
</dbReference>
<comment type="similarity">
    <text evidence="1">Belongs to the WD repeat DDB2/WDR76 family.</text>
</comment>
<evidence type="ECO:0000256" key="6">
    <source>
        <dbReference type="SAM" id="MobiDB-lite"/>
    </source>
</evidence>
<dbReference type="InterPro" id="IPR050853">
    <property type="entry name" value="WD_repeat_DNA-damage-binding"/>
</dbReference>
<proteinExistence type="inferred from homology"/>
<keyword evidence="5" id="KW-0238">DNA-binding</keyword>
<comment type="caution">
    <text evidence="7">The sequence shown here is derived from an EMBL/GenBank/DDBJ whole genome shotgun (WGS) entry which is preliminary data.</text>
</comment>
<dbReference type="PROSITE" id="PS00678">
    <property type="entry name" value="WD_REPEATS_1"/>
    <property type="match status" value="1"/>
</dbReference>
<dbReference type="GO" id="GO:0005634">
    <property type="term" value="C:nucleus"/>
    <property type="evidence" value="ECO:0007669"/>
    <property type="project" value="TreeGrafter"/>
</dbReference>
<evidence type="ECO:0000313" key="7">
    <source>
        <dbReference type="EMBL" id="GAA0171784.1"/>
    </source>
</evidence>
<dbReference type="Pfam" id="PF00400">
    <property type="entry name" value="WD40"/>
    <property type="match status" value="2"/>
</dbReference>
<keyword evidence="8" id="KW-1185">Reference proteome</keyword>
<dbReference type="GO" id="GO:2000001">
    <property type="term" value="P:regulation of DNA damage checkpoint"/>
    <property type="evidence" value="ECO:0007669"/>
    <property type="project" value="TreeGrafter"/>
</dbReference>
<feature type="compositionally biased region" description="Basic and acidic residues" evidence="6">
    <location>
        <begin position="43"/>
        <end position="52"/>
    </location>
</feature>
<dbReference type="SUPFAM" id="SSF50978">
    <property type="entry name" value="WD40 repeat-like"/>
    <property type="match status" value="1"/>
</dbReference>
<dbReference type="EMBL" id="BAABME010007824">
    <property type="protein sequence ID" value="GAA0171784.1"/>
    <property type="molecule type" value="Genomic_DNA"/>
</dbReference>
<dbReference type="AlphaFoldDB" id="A0AAV3R5V5"/>
<dbReference type="PANTHER" id="PTHR14773">
    <property type="entry name" value="WD REPEAT-CONTAINING PROTEIN 76"/>
    <property type="match status" value="1"/>
</dbReference>
<keyword evidence="2" id="KW-0853">WD repeat</keyword>
<evidence type="ECO:0000256" key="2">
    <source>
        <dbReference type="ARBA" id="ARBA00022574"/>
    </source>
</evidence>
<feature type="region of interest" description="Disordered" evidence="6">
    <location>
        <begin position="33"/>
        <end position="52"/>
    </location>
</feature>
<reference evidence="7 8" key="1">
    <citation type="submission" date="2024-01" db="EMBL/GenBank/DDBJ databases">
        <title>The complete chloroplast genome sequence of Lithospermum erythrorhizon: insights into the phylogenetic relationship among Boraginaceae species and the maternal lineages of purple gromwells.</title>
        <authorList>
            <person name="Okada T."/>
            <person name="Watanabe K."/>
        </authorList>
    </citation>
    <scope>NUCLEOTIDE SEQUENCE [LARGE SCALE GENOMIC DNA]</scope>
</reference>
<gene>
    <name evidence="7" type="ORF">LIER_25740</name>
</gene>
<accession>A0AAV3R5V5</accession>
<protein>
    <submittedName>
        <fullName evidence="7">Uncharacterized protein</fullName>
    </submittedName>
</protein>
<dbReference type="Gene3D" id="2.130.10.10">
    <property type="entry name" value="YVTN repeat-like/Quinoprotein amine dehydrogenase"/>
    <property type="match status" value="1"/>
</dbReference>
<dbReference type="InterPro" id="IPR036322">
    <property type="entry name" value="WD40_repeat_dom_sf"/>
</dbReference>
<organism evidence="7 8">
    <name type="scientific">Lithospermum erythrorhizon</name>
    <name type="common">Purple gromwell</name>
    <name type="synonym">Lithospermum officinale var. erythrorhizon</name>
    <dbReference type="NCBI Taxonomy" id="34254"/>
    <lineage>
        <taxon>Eukaryota</taxon>
        <taxon>Viridiplantae</taxon>
        <taxon>Streptophyta</taxon>
        <taxon>Embryophyta</taxon>
        <taxon>Tracheophyta</taxon>
        <taxon>Spermatophyta</taxon>
        <taxon>Magnoliopsida</taxon>
        <taxon>eudicotyledons</taxon>
        <taxon>Gunneridae</taxon>
        <taxon>Pentapetalae</taxon>
        <taxon>asterids</taxon>
        <taxon>lamiids</taxon>
        <taxon>Boraginales</taxon>
        <taxon>Boraginaceae</taxon>
        <taxon>Boraginoideae</taxon>
        <taxon>Lithospermeae</taxon>
        <taxon>Lithospermum</taxon>
    </lineage>
</organism>
<evidence type="ECO:0000256" key="4">
    <source>
        <dbReference type="ARBA" id="ARBA00022763"/>
    </source>
</evidence>
<evidence type="ECO:0000256" key="1">
    <source>
        <dbReference type="ARBA" id="ARBA00005434"/>
    </source>
</evidence>
<dbReference type="GO" id="GO:0006974">
    <property type="term" value="P:DNA damage response"/>
    <property type="evidence" value="ECO:0007669"/>
    <property type="project" value="UniProtKB-KW"/>
</dbReference>
<evidence type="ECO:0000256" key="3">
    <source>
        <dbReference type="ARBA" id="ARBA00022737"/>
    </source>
</evidence>
<name>A0AAV3R5V5_LITER</name>
<feature type="region of interest" description="Disordered" evidence="6">
    <location>
        <begin position="1"/>
        <end position="22"/>
    </location>
</feature>